<organism evidence="2 3">
    <name type="scientific">Allacma fusca</name>
    <dbReference type="NCBI Taxonomy" id="39272"/>
    <lineage>
        <taxon>Eukaryota</taxon>
        <taxon>Metazoa</taxon>
        <taxon>Ecdysozoa</taxon>
        <taxon>Arthropoda</taxon>
        <taxon>Hexapoda</taxon>
        <taxon>Collembola</taxon>
        <taxon>Symphypleona</taxon>
        <taxon>Sminthuridae</taxon>
        <taxon>Allacma</taxon>
    </lineage>
</organism>
<proteinExistence type="predicted"/>
<feature type="region of interest" description="Disordered" evidence="1">
    <location>
        <begin position="188"/>
        <end position="207"/>
    </location>
</feature>
<comment type="caution">
    <text evidence="2">The sequence shown here is derived from an EMBL/GenBank/DDBJ whole genome shotgun (WGS) entry which is preliminary data.</text>
</comment>
<sequence length="309" mass="34444">MVREHVHRCSHNSQLTKQEPMMRRTRRRRRRRSPQKVQNPMWFEAMEGDTLVYPRQPEAGPQENVPGVEGLDTSAPAGLGPDMLKRMAELTSWLPQSLSTRTWIRTNKHCGNSVRTRTRPGSHPEVEPSDPEADIQELIQDLNEPGKDIGVLAYRMASPQLYFTLVATANYQDKSVFGDFLLLPKPMSANSPGKGTEKPDPFLPPPVLQLPRSMEETIVLILKVKKFPCHASNYHLKEYCKNLAKSPLGIELGIQAGDVKVPSVVPFNPQGLVETISNTAENLQAPPTTATIKRDFALLGNLKGQPSST</sequence>
<feature type="region of interest" description="Disordered" evidence="1">
    <location>
        <begin position="1"/>
        <end position="38"/>
    </location>
</feature>
<dbReference type="AlphaFoldDB" id="A0A8J2PSV6"/>
<evidence type="ECO:0000313" key="3">
    <source>
        <dbReference type="Proteomes" id="UP000708208"/>
    </source>
</evidence>
<feature type="compositionally biased region" description="Basic residues" evidence="1">
    <location>
        <begin position="23"/>
        <end position="34"/>
    </location>
</feature>
<name>A0A8J2PSV6_9HEXA</name>
<feature type="region of interest" description="Disordered" evidence="1">
    <location>
        <begin position="111"/>
        <end position="130"/>
    </location>
</feature>
<feature type="compositionally biased region" description="Basic residues" evidence="1">
    <location>
        <begin position="1"/>
        <end position="10"/>
    </location>
</feature>
<keyword evidence="3" id="KW-1185">Reference proteome</keyword>
<evidence type="ECO:0000313" key="2">
    <source>
        <dbReference type="EMBL" id="CAG7821714.1"/>
    </source>
</evidence>
<dbReference type="Proteomes" id="UP000708208">
    <property type="component" value="Unassembled WGS sequence"/>
</dbReference>
<protein>
    <submittedName>
        <fullName evidence="2">Uncharacterized protein</fullName>
    </submittedName>
</protein>
<gene>
    <name evidence="2" type="ORF">AFUS01_LOCUS32032</name>
</gene>
<dbReference type="EMBL" id="CAJVCH010518916">
    <property type="protein sequence ID" value="CAG7821714.1"/>
    <property type="molecule type" value="Genomic_DNA"/>
</dbReference>
<accession>A0A8J2PSV6</accession>
<evidence type="ECO:0000256" key="1">
    <source>
        <dbReference type="SAM" id="MobiDB-lite"/>
    </source>
</evidence>
<reference evidence="2" key="1">
    <citation type="submission" date="2021-06" db="EMBL/GenBank/DDBJ databases">
        <authorList>
            <person name="Hodson N. C."/>
            <person name="Mongue J. A."/>
            <person name="Jaron S. K."/>
        </authorList>
    </citation>
    <scope>NUCLEOTIDE SEQUENCE</scope>
</reference>